<feature type="compositionally biased region" description="Basic and acidic residues" evidence="2">
    <location>
        <begin position="401"/>
        <end position="414"/>
    </location>
</feature>
<feature type="transmembrane region" description="Helical" evidence="1">
    <location>
        <begin position="62"/>
        <end position="83"/>
    </location>
</feature>
<dbReference type="Proteomes" id="UP000007148">
    <property type="component" value="Unassembled WGS sequence"/>
</dbReference>
<dbReference type="InParanoid" id="G4TWL1"/>
<feature type="domain" description="Lunapark zinc ribbon" evidence="3">
    <location>
        <begin position="253"/>
        <end position="309"/>
    </location>
</feature>
<keyword evidence="1" id="KW-1133">Transmembrane helix</keyword>
<feature type="region of interest" description="Disordered" evidence="2">
    <location>
        <begin position="169"/>
        <end position="212"/>
    </location>
</feature>
<keyword evidence="5" id="KW-1185">Reference proteome</keyword>
<comment type="similarity">
    <text evidence="1">Belongs to the lunapark family.</text>
</comment>
<feature type="compositionally biased region" description="Low complexity" evidence="2">
    <location>
        <begin position="336"/>
        <end position="358"/>
    </location>
</feature>
<protein>
    <recommendedName>
        <fullName evidence="1">Endoplasmic reticulum junction formation protein lunapark</fullName>
    </recommendedName>
</protein>
<comment type="subcellular location">
    <subcellularLocation>
        <location evidence="1">Endoplasmic reticulum membrane</location>
        <topology evidence="1">Multi-pass membrane protein</topology>
    </subcellularLocation>
</comment>
<feature type="region of interest" description="Disordered" evidence="2">
    <location>
        <begin position="312"/>
        <end position="414"/>
    </location>
</feature>
<dbReference type="OMA" id="CGYFNPS"/>
<dbReference type="GO" id="GO:0008270">
    <property type="term" value="F:zinc ion binding"/>
    <property type="evidence" value="ECO:0007669"/>
    <property type="project" value="UniProtKB-KW"/>
</dbReference>
<dbReference type="EMBL" id="CAFZ01000502">
    <property type="protein sequence ID" value="CCA75704.1"/>
    <property type="molecule type" value="Genomic_DNA"/>
</dbReference>
<dbReference type="GO" id="GO:0098826">
    <property type="term" value="C:endoplasmic reticulum tubular network membrane"/>
    <property type="evidence" value="ECO:0007669"/>
    <property type="project" value="UniProtKB-UniRule"/>
</dbReference>
<dbReference type="GO" id="GO:0071788">
    <property type="term" value="P:endoplasmic reticulum tubular network maintenance"/>
    <property type="evidence" value="ECO:0007669"/>
    <property type="project" value="UniProtKB-UniRule"/>
</dbReference>
<dbReference type="eggNOG" id="KOG2846">
    <property type="taxonomic scope" value="Eukaryota"/>
</dbReference>
<keyword evidence="1" id="KW-0479">Metal-binding</keyword>
<dbReference type="InterPro" id="IPR040115">
    <property type="entry name" value="Lnp"/>
</dbReference>
<comment type="function">
    <text evidence="1">Plays a role in determining ER morphology.</text>
</comment>
<dbReference type="Pfam" id="PF10058">
    <property type="entry name" value="Zn_ribbon_10"/>
    <property type="match status" value="1"/>
</dbReference>
<dbReference type="GO" id="GO:1903373">
    <property type="term" value="P:positive regulation of endoplasmic reticulum tubular network organization"/>
    <property type="evidence" value="ECO:0007669"/>
    <property type="project" value="UniProtKB-UniRule"/>
</dbReference>
<dbReference type="InterPro" id="IPR019273">
    <property type="entry name" value="Lunapark_Znf"/>
</dbReference>
<reference evidence="4 5" key="1">
    <citation type="journal article" date="2011" name="PLoS Pathog.">
        <title>Endophytic Life Strategies Decoded by Genome and Transcriptome Analyses of the Mutualistic Root Symbiont Piriformospora indica.</title>
        <authorList>
            <person name="Zuccaro A."/>
            <person name="Lahrmann U."/>
            <person name="Guldener U."/>
            <person name="Langen G."/>
            <person name="Pfiffi S."/>
            <person name="Biedenkopf D."/>
            <person name="Wong P."/>
            <person name="Samans B."/>
            <person name="Grimm C."/>
            <person name="Basiewicz M."/>
            <person name="Murat C."/>
            <person name="Martin F."/>
            <person name="Kogel K.H."/>
        </authorList>
    </citation>
    <scope>NUCLEOTIDE SEQUENCE [LARGE SCALE GENOMIC DNA]</scope>
    <source>
        <strain evidence="4 5">DSM 11827</strain>
    </source>
</reference>
<evidence type="ECO:0000259" key="3">
    <source>
        <dbReference type="Pfam" id="PF10058"/>
    </source>
</evidence>
<dbReference type="PANTHER" id="PTHR22166">
    <property type="entry name" value="ENDOPLASMIC RETICULUM JUNCTION FORMATION PROTEIN LUNAPARK"/>
    <property type="match status" value="1"/>
</dbReference>
<keyword evidence="1" id="KW-0256">Endoplasmic reticulum</keyword>
<keyword evidence="1" id="KW-0812">Transmembrane</keyword>
<sequence length="414" mass="45472">MGWLSIFSKKVQTAFVTAILSAETVQKEPENFETVLEELRLSIQSRQTRLAEIRLRERRASLWVTLYLFSAWALYAGVWYIGWIGRLLGTETNGNRNLWRKSIAGSLVIVGPLLALSARRIVQLWYTRIGNAEEETLKKLLLEQRAKVEELKKKTDFYSTQKLLERYDRPDNAPMTTPVKKGPMPAGPRASLNPNALAPVQNQGAPPPPGMGLSTPVRPAGPPVNGASPTPMHPGYMSAYSPAQPIQPTPRRWFDRLADVVLGEEDVGGVGAHSKYALICKRCFTHNGLVKEADYDTTQFVCMKCGFLNPAPKPAQHQGASRDASPVDLSHSTHIPQLSSPVSPSPSNLSVPPNQPKGTKGGPAPVPVAPAGGDTEEEETPSKRPGQKVTQRRQTRNSRKSIKEVEGHGMELDE</sequence>
<keyword evidence="1" id="KW-0862">Zinc</keyword>
<feature type="compositionally biased region" description="Basic residues" evidence="2">
    <location>
        <begin position="390"/>
        <end position="400"/>
    </location>
</feature>
<keyword evidence="1" id="KW-0472">Membrane</keyword>
<dbReference type="HOGENOM" id="CLU_043850_1_0_1"/>
<dbReference type="OrthoDB" id="1725934at2759"/>
<dbReference type="AlphaFoldDB" id="G4TWL1"/>
<evidence type="ECO:0000313" key="5">
    <source>
        <dbReference type="Proteomes" id="UP000007148"/>
    </source>
</evidence>
<comment type="caution">
    <text evidence="4">The sequence shown here is derived from an EMBL/GenBank/DDBJ whole genome shotgun (WGS) entry which is preliminary data.</text>
</comment>
<organism evidence="4 5">
    <name type="scientific">Serendipita indica (strain DSM 11827)</name>
    <name type="common">Root endophyte fungus</name>
    <name type="synonym">Piriformospora indica</name>
    <dbReference type="NCBI Taxonomy" id="1109443"/>
    <lineage>
        <taxon>Eukaryota</taxon>
        <taxon>Fungi</taxon>
        <taxon>Dikarya</taxon>
        <taxon>Basidiomycota</taxon>
        <taxon>Agaricomycotina</taxon>
        <taxon>Agaricomycetes</taxon>
        <taxon>Sebacinales</taxon>
        <taxon>Serendipitaceae</taxon>
        <taxon>Serendipita</taxon>
    </lineage>
</organism>
<dbReference type="PANTHER" id="PTHR22166:SF12">
    <property type="entry name" value="ENDOPLASMIC RETICULUM JUNCTION FORMATION PROTEIN LUNAPARK"/>
    <property type="match status" value="1"/>
</dbReference>
<proteinExistence type="inferred from homology"/>
<evidence type="ECO:0000313" key="4">
    <source>
        <dbReference type="EMBL" id="CCA75704.1"/>
    </source>
</evidence>
<accession>G4TWL1</accession>
<evidence type="ECO:0000256" key="2">
    <source>
        <dbReference type="SAM" id="MobiDB-lite"/>
    </source>
</evidence>
<evidence type="ECO:0000256" key="1">
    <source>
        <dbReference type="RuleBase" id="RU367073"/>
    </source>
</evidence>
<name>G4TWL1_SERID</name>
<comment type="domain">
    <text evidence="1">The C4-type zinc finger motif is necessary both for its ER three-way tubular junction localization and formation.</text>
</comment>
<dbReference type="FunCoup" id="G4TWL1">
    <property type="interactions" value="68"/>
</dbReference>
<keyword evidence="1" id="KW-0863">Zinc-finger</keyword>
<gene>
    <name evidence="4" type="ORF">PIIN_09694</name>
</gene>
<comment type="caution">
    <text evidence="1">Lacks conserved residue(s) required for the propagation of feature annotation.</text>
</comment>